<dbReference type="Pfam" id="PF00353">
    <property type="entry name" value="HemolysinCabind"/>
    <property type="match status" value="2"/>
</dbReference>
<accession>A0A9X1IH19</accession>
<dbReference type="InterPro" id="IPR050557">
    <property type="entry name" value="RTX_toxin/Mannuronan_C5-epim"/>
</dbReference>
<dbReference type="PANTHER" id="PTHR38340">
    <property type="entry name" value="S-LAYER PROTEIN"/>
    <property type="match status" value="1"/>
</dbReference>
<dbReference type="AlphaFoldDB" id="A0A9X1IH19"/>
<comment type="caution">
    <text evidence="3">The sequence shown here is derived from an EMBL/GenBank/DDBJ whole genome shotgun (WGS) entry which is preliminary data.</text>
</comment>
<dbReference type="Proteomes" id="UP001139311">
    <property type="component" value="Unassembled WGS sequence"/>
</dbReference>
<proteinExistence type="predicted"/>
<dbReference type="PRINTS" id="PR00313">
    <property type="entry name" value="CABNDNGRPT"/>
</dbReference>
<protein>
    <recommendedName>
        <fullName evidence="5">Hemolysin type calcium-binding protein</fullName>
    </recommendedName>
</protein>
<keyword evidence="2" id="KW-0964">Secreted</keyword>
<evidence type="ECO:0000313" key="3">
    <source>
        <dbReference type="EMBL" id="MCB4824427.1"/>
    </source>
</evidence>
<dbReference type="SUPFAM" id="SSF51120">
    <property type="entry name" value="beta-Roll"/>
    <property type="match status" value="1"/>
</dbReference>
<evidence type="ECO:0000256" key="2">
    <source>
        <dbReference type="ARBA" id="ARBA00022525"/>
    </source>
</evidence>
<dbReference type="Gene3D" id="2.150.10.10">
    <property type="entry name" value="Serralysin-like metalloprotease, C-terminal"/>
    <property type="match status" value="2"/>
</dbReference>
<dbReference type="PANTHER" id="PTHR38340:SF1">
    <property type="entry name" value="S-LAYER PROTEIN"/>
    <property type="match status" value="1"/>
</dbReference>
<evidence type="ECO:0000313" key="4">
    <source>
        <dbReference type="Proteomes" id="UP001139311"/>
    </source>
</evidence>
<gene>
    <name evidence="3" type="ORF">LHA35_22095</name>
</gene>
<evidence type="ECO:0000256" key="1">
    <source>
        <dbReference type="ARBA" id="ARBA00004613"/>
    </source>
</evidence>
<dbReference type="RefSeq" id="WP_226612106.1">
    <property type="nucleotide sequence ID" value="NZ_JAJAQI010000042.1"/>
</dbReference>
<dbReference type="InterPro" id="IPR018511">
    <property type="entry name" value="Hemolysin-typ_Ca-bd_CS"/>
</dbReference>
<evidence type="ECO:0008006" key="5">
    <source>
        <dbReference type="Google" id="ProtNLM"/>
    </source>
</evidence>
<organism evidence="3 4">
    <name type="scientific">Roseicella aerolata</name>
    <dbReference type="NCBI Taxonomy" id="2883479"/>
    <lineage>
        <taxon>Bacteria</taxon>
        <taxon>Pseudomonadati</taxon>
        <taxon>Pseudomonadota</taxon>
        <taxon>Alphaproteobacteria</taxon>
        <taxon>Acetobacterales</taxon>
        <taxon>Roseomonadaceae</taxon>
        <taxon>Roseicella</taxon>
    </lineage>
</organism>
<reference evidence="3" key="1">
    <citation type="submission" date="2021-10" db="EMBL/GenBank/DDBJ databases">
        <title>Roseicella aerolatum sp. nov., isolated from aerosols of e-waste dismantling site.</title>
        <authorList>
            <person name="Qin T."/>
        </authorList>
    </citation>
    <scope>NUCLEOTIDE SEQUENCE</scope>
    <source>
        <strain evidence="3">GB24</strain>
    </source>
</reference>
<comment type="subcellular location">
    <subcellularLocation>
        <location evidence="1">Secreted</location>
    </subcellularLocation>
</comment>
<dbReference type="GO" id="GO:0005576">
    <property type="term" value="C:extracellular region"/>
    <property type="evidence" value="ECO:0007669"/>
    <property type="project" value="UniProtKB-SubCell"/>
</dbReference>
<name>A0A9X1IH19_9PROT</name>
<dbReference type="InterPro" id="IPR011049">
    <property type="entry name" value="Serralysin-like_metalloprot_C"/>
</dbReference>
<dbReference type="GO" id="GO:0005509">
    <property type="term" value="F:calcium ion binding"/>
    <property type="evidence" value="ECO:0007669"/>
    <property type="project" value="InterPro"/>
</dbReference>
<dbReference type="PROSITE" id="PS00330">
    <property type="entry name" value="HEMOLYSIN_CALCIUM"/>
    <property type="match status" value="3"/>
</dbReference>
<sequence>MTLTMLTSGSDLYDGRKSTTALWVNGQEGNDTILGGAFNDTLIGTFGADRLDGGGGHDSLSGGFGQDSLVGGLGNDTLVGGTGADVLVGGGGADLFVFTPASTGWAAAGGGDVIRGFDGLGTGGTQDRIVFKGYSPEAHVEFAGYSAANPLLQYYRIYDSADSEPASQVDLLTIQVTQADKDAGRLLVAGDYSFA</sequence>
<dbReference type="EMBL" id="JAJAQI010000042">
    <property type="protein sequence ID" value="MCB4824427.1"/>
    <property type="molecule type" value="Genomic_DNA"/>
</dbReference>
<dbReference type="InterPro" id="IPR001343">
    <property type="entry name" value="Hemolysn_Ca-bd"/>
</dbReference>
<keyword evidence="4" id="KW-1185">Reference proteome</keyword>